<gene>
    <name evidence="2" type="ORF">E3N88_29578</name>
</gene>
<keyword evidence="3" id="KW-1185">Reference proteome</keyword>
<sequence>MRTARKRHTSREEEENIALKGKGNLNRQKLKHEDGGVKPKKKDSKHERGFGKLLSLQVDGIPQKLGHFVVEKFDAVKMELCLKGGVVSQHCVTGDCDLACSGSRRAPVRDGRAGLLYVASFSCEDMSVDHSIPAIEFWTLDRLHQRQTLEIAGGGFGRGKFIGLSSVEGETNKINNEEELKKMETQISDVSQMLEMTYENKKLLHIKLEGLLKNNQHNVEIQELAATFENIFKEKVDIQKAHDSTELCINNNLNSDVGNSRSGKKDTIDEQIFDIGVELNAPGTTLKDKKHDAPSFSHGMTQEVVEVDTPKSSVPLSVAIALKNKKVDAPSFSLGMTQEFVEVDTPKSPVTIAGVALQIDVVIDVGSSPIPELRHEGKSQRVNASQPSFSLGMTQEDAQSLPIGQNIIQQQWFESLHQYKKCDKKMKNVRVEEEGKTSYDGNLDECDATRKTKRLKFVSRDSKSPFSQREVVIKNRYTREEKVVWNHMVEIKKPRKHKRSCGTWSCLWEATKKTFECGFKKDKTKQKNQIIALRKKYASRILLSNVNVQKKRALKEAGLK</sequence>
<evidence type="ECO:0000256" key="1">
    <source>
        <dbReference type="SAM" id="MobiDB-lite"/>
    </source>
</evidence>
<protein>
    <submittedName>
        <fullName evidence="2">Uncharacterized protein</fullName>
    </submittedName>
</protein>
<proteinExistence type="predicted"/>
<organism evidence="2 3">
    <name type="scientific">Mikania micrantha</name>
    <name type="common">bitter vine</name>
    <dbReference type="NCBI Taxonomy" id="192012"/>
    <lineage>
        <taxon>Eukaryota</taxon>
        <taxon>Viridiplantae</taxon>
        <taxon>Streptophyta</taxon>
        <taxon>Embryophyta</taxon>
        <taxon>Tracheophyta</taxon>
        <taxon>Spermatophyta</taxon>
        <taxon>Magnoliopsida</taxon>
        <taxon>eudicotyledons</taxon>
        <taxon>Gunneridae</taxon>
        <taxon>Pentapetalae</taxon>
        <taxon>asterids</taxon>
        <taxon>campanulids</taxon>
        <taxon>Asterales</taxon>
        <taxon>Asteraceae</taxon>
        <taxon>Asteroideae</taxon>
        <taxon>Heliantheae alliance</taxon>
        <taxon>Eupatorieae</taxon>
        <taxon>Mikania</taxon>
    </lineage>
</organism>
<dbReference type="Proteomes" id="UP000326396">
    <property type="component" value="Linkage Group LG5"/>
</dbReference>
<evidence type="ECO:0000313" key="2">
    <source>
        <dbReference type="EMBL" id="KAD3640355.1"/>
    </source>
</evidence>
<evidence type="ECO:0000313" key="3">
    <source>
        <dbReference type="Proteomes" id="UP000326396"/>
    </source>
</evidence>
<feature type="region of interest" description="Disordered" evidence="1">
    <location>
        <begin position="1"/>
        <end position="46"/>
    </location>
</feature>
<name>A0A5N6MJ91_9ASTR</name>
<comment type="caution">
    <text evidence="2">The sequence shown here is derived from an EMBL/GenBank/DDBJ whole genome shotgun (WGS) entry which is preliminary data.</text>
</comment>
<dbReference type="AlphaFoldDB" id="A0A5N6MJ91"/>
<dbReference type="EMBL" id="SZYD01000015">
    <property type="protein sequence ID" value="KAD3640355.1"/>
    <property type="molecule type" value="Genomic_DNA"/>
</dbReference>
<reference evidence="2 3" key="1">
    <citation type="submission" date="2019-05" db="EMBL/GenBank/DDBJ databases">
        <title>Mikania micrantha, genome provides insights into the molecular mechanism of rapid growth.</title>
        <authorList>
            <person name="Liu B."/>
        </authorList>
    </citation>
    <scope>NUCLEOTIDE SEQUENCE [LARGE SCALE GENOMIC DNA]</scope>
    <source>
        <strain evidence="2">NLD-2019</strain>
        <tissue evidence="2">Leaf</tissue>
    </source>
</reference>
<accession>A0A5N6MJ91</accession>